<gene>
    <name evidence="6" type="ORF">J2Z32_002768</name>
</gene>
<dbReference type="CDD" id="cd03230">
    <property type="entry name" value="ABC_DR_subfamily_A"/>
    <property type="match status" value="1"/>
</dbReference>
<proteinExistence type="inferred from homology"/>
<keyword evidence="2" id="KW-0813">Transport</keyword>
<comment type="caution">
    <text evidence="6">The sequence shown here is derived from an EMBL/GenBank/DDBJ whole genome shotgun (WGS) entry which is preliminary data.</text>
</comment>
<reference evidence="6 7" key="1">
    <citation type="submission" date="2021-03" db="EMBL/GenBank/DDBJ databases">
        <title>Genomic Encyclopedia of Type Strains, Phase IV (KMG-IV): sequencing the most valuable type-strain genomes for metagenomic binning, comparative biology and taxonomic classification.</title>
        <authorList>
            <person name="Goeker M."/>
        </authorList>
    </citation>
    <scope>NUCLEOTIDE SEQUENCE [LARGE SCALE GENOMIC DNA]</scope>
    <source>
        <strain evidence="6 7">DSM 14349</strain>
    </source>
</reference>
<dbReference type="Gene3D" id="3.40.50.300">
    <property type="entry name" value="P-loop containing nucleotide triphosphate hydrolases"/>
    <property type="match status" value="1"/>
</dbReference>
<dbReference type="Proteomes" id="UP001519272">
    <property type="component" value="Unassembled WGS sequence"/>
</dbReference>
<evidence type="ECO:0000256" key="4">
    <source>
        <dbReference type="ARBA" id="ARBA00022840"/>
    </source>
</evidence>
<dbReference type="PROSITE" id="PS50893">
    <property type="entry name" value="ABC_TRANSPORTER_2"/>
    <property type="match status" value="1"/>
</dbReference>
<keyword evidence="3" id="KW-0547">Nucleotide-binding</keyword>
<accession>A0ABS4FUI0</accession>
<dbReference type="GO" id="GO:0005524">
    <property type="term" value="F:ATP binding"/>
    <property type="evidence" value="ECO:0007669"/>
    <property type="project" value="UniProtKB-KW"/>
</dbReference>
<dbReference type="EMBL" id="JAGGKG010000013">
    <property type="protein sequence ID" value="MBP1906119.1"/>
    <property type="molecule type" value="Genomic_DNA"/>
</dbReference>
<evidence type="ECO:0000313" key="7">
    <source>
        <dbReference type="Proteomes" id="UP001519272"/>
    </source>
</evidence>
<dbReference type="InterPro" id="IPR003593">
    <property type="entry name" value="AAA+_ATPase"/>
</dbReference>
<keyword evidence="4 6" id="KW-0067">ATP-binding</keyword>
<comment type="similarity">
    <text evidence="1">Belongs to the ABC transporter superfamily.</text>
</comment>
<dbReference type="InterPro" id="IPR027417">
    <property type="entry name" value="P-loop_NTPase"/>
</dbReference>
<feature type="domain" description="ABC transporter" evidence="5">
    <location>
        <begin position="4"/>
        <end position="232"/>
    </location>
</feature>
<evidence type="ECO:0000256" key="2">
    <source>
        <dbReference type="ARBA" id="ARBA00022448"/>
    </source>
</evidence>
<evidence type="ECO:0000259" key="5">
    <source>
        <dbReference type="PROSITE" id="PS50893"/>
    </source>
</evidence>
<dbReference type="SUPFAM" id="SSF52540">
    <property type="entry name" value="P-loop containing nucleoside triphosphate hydrolases"/>
    <property type="match status" value="1"/>
</dbReference>
<dbReference type="InterPro" id="IPR003439">
    <property type="entry name" value="ABC_transporter-like_ATP-bd"/>
</dbReference>
<dbReference type="Pfam" id="PF00005">
    <property type="entry name" value="ABC_tran"/>
    <property type="match status" value="1"/>
</dbReference>
<keyword evidence="7" id="KW-1185">Reference proteome</keyword>
<sequence>MSLLQVENVTKTFGQKKVLNDLSFVVQEGSIFGFVGENGAGKTTTMKLILGLDQMTKGNISILGEAVTFGATKTNRFTGYLPDVPQFYDYMTAREYLMLCGEITGLPKDERIKRVEEMLGLVQLFSVKTRIGGFSRGMKQRLGIAQALLNKPKLLICDEPTSALDPNGRKEFLDLLYSLRSETTIIFSTHILNDVEQICDHVGILNGGKMVVCSSISELKKKHGQQQVKIVFEQTDDKVLFLEQLKKSPLTTPYTIDPTGLATIISFKAAEREQYKNDAQQLLKLVQQHNILPLAFEQQEASLEDIFLEVIR</sequence>
<dbReference type="PANTHER" id="PTHR43335">
    <property type="entry name" value="ABC TRANSPORTER, ATP-BINDING PROTEIN"/>
    <property type="match status" value="1"/>
</dbReference>
<evidence type="ECO:0000256" key="3">
    <source>
        <dbReference type="ARBA" id="ARBA00022741"/>
    </source>
</evidence>
<dbReference type="SMART" id="SM00382">
    <property type="entry name" value="AAA"/>
    <property type="match status" value="1"/>
</dbReference>
<name>A0ABS4FUI0_9BACL</name>
<organism evidence="6 7">
    <name type="scientific">Paenibacillus turicensis</name>
    <dbReference type="NCBI Taxonomy" id="160487"/>
    <lineage>
        <taxon>Bacteria</taxon>
        <taxon>Bacillati</taxon>
        <taxon>Bacillota</taxon>
        <taxon>Bacilli</taxon>
        <taxon>Bacillales</taxon>
        <taxon>Paenibacillaceae</taxon>
        <taxon>Paenibacillus</taxon>
    </lineage>
</organism>
<protein>
    <submittedName>
        <fullName evidence="6">ABC-2 type transport system ATP-binding protein</fullName>
    </submittedName>
</protein>
<evidence type="ECO:0000313" key="6">
    <source>
        <dbReference type="EMBL" id="MBP1906119.1"/>
    </source>
</evidence>
<evidence type="ECO:0000256" key="1">
    <source>
        <dbReference type="ARBA" id="ARBA00005417"/>
    </source>
</evidence>
<dbReference type="RefSeq" id="WP_210089728.1">
    <property type="nucleotide sequence ID" value="NZ_JAGGKG010000013.1"/>
</dbReference>
<dbReference type="PANTHER" id="PTHR43335:SF4">
    <property type="entry name" value="ABC TRANSPORTER, ATP-BINDING PROTEIN"/>
    <property type="match status" value="1"/>
</dbReference>